<reference evidence="1" key="1">
    <citation type="journal article" date="2023" name="Science">
        <title>Genome structures resolve the early diversification of teleost fishes.</title>
        <authorList>
            <person name="Parey E."/>
            <person name="Louis A."/>
            <person name="Montfort J."/>
            <person name="Bouchez O."/>
            <person name="Roques C."/>
            <person name="Iampietro C."/>
            <person name="Lluch J."/>
            <person name="Castinel A."/>
            <person name="Donnadieu C."/>
            <person name="Desvignes T."/>
            <person name="Floi Bucao C."/>
            <person name="Jouanno E."/>
            <person name="Wen M."/>
            <person name="Mejri S."/>
            <person name="Dirks R."/>
            <person name="Jansen H."/>
            <person name="Henkel C."/>
            <person name="Chen W.J."/>
            <person name="Zahm M."/>
            <person name="Cabau C."/>
            <person name="Klopp C."/>
            <person name="Thompson A.W."/>
            <person name="Robinson-Rechavi M."/>
            <person name="Braasch I."/>
            <person name="Lecointre G."/>
            <person name="Bobe J."/>
            <person name="Postlethwait J.H."/>
            <person name="Berthelot C."/>
            <person name="Roest Crollius H."/>
            <person name="Guiguen Y."/>
        </authorList>
    </citation>
    <scope>NUCLEOTIDE SEQUENCE</scope>
    <source>
        <strain evidence="1">NC1722</strain>
    </source>
</reference>
<sequence>MVKAEHVGMKTASVAQTEGKLSLGNSGLVSFWLPLAQRLAGSGLSGGSRAPAKPRRRRLVMSHADLHRLSTSREAFPPSGGETRIRQRALRAHGRAARLIPGSARRTGGMLLCDWPRRPPEGPGVSLSRCDEFISGRKALTPLAGC</sequence>
<dbReference type="EMBL" id="JAINUG010000107">
    <property type="protein sequence ID" value="KAJ8396384.1"/>
    <property type="molecule type" value="Genomic_DNA"/>
</dbReference>
<protein>
    <submittedName>
        <fullName evidence="1">Uncharacterized protein</fullName>
    </submittedName>
</protein>
<accession>A0AAD7S5P6</accession>
<name>A0AAD7S5P6_9TELE</name>
<dbReference type="Proteomes" id="UP001221898">
    <property type="component" value="Unassembled WGS sequence"/>
</dbReference>
<proteinExistence type="predicted"/>
<evidence type="ECO:0000313" key="2">
    <source>
        <dbReference type="Proteomes" id="UP001221898"/>
    </source>
</evidence>
<keyword evidence="2" id="KW-1185">Reference proteome</keyword>
<organism evidence="1 2">
    <name type="scientific">Aldrovandia affinis</name>
    <dbReference type="NCBI Taxonomy" id="143900"/>
    <lineage>
        <taxon>Eukaryota</taxon>
        <taxon>Metazoa</taxon>
        <taxon>Chordata</taxon>
        <taxon>Craniata</taxon>
        <taxon>Vertebrata</taxon>
        <taxon>Euteleostomi</taxon>
        <taxon>Actinopterygii</taxon>
        <taxon>Neopterygii</taxon>
        <taxon>Teleostei</taxon>
        <taxon>Notacanthiformes</taxon>
        <taxon>Halosauridae</taxon>
        <taxon>Aldrovandia</taxon>
    </lineage>
</organism>
<gene>
    <name evidence="1" type="ORF">AAFF_G00019610</name>
</gene>
<evidence type="ECO:0000313" key="1">
    <source>
        <dbReference type="EMBL" id="KAJ8396384.1"/>
    </source>
</evidence>
<dbReference type="AlphaFoldDB" id="A0AAD7S5P6"/>
<comment type="caution">
    <text evidence="1">The sequence shown here is derived from an EMBL/GenBank/DDBJ whole genome shotgun (WGS) entry which is preliminary data.</text>
</comment>